<feature type="signal peptide" evidence="1">
    <location>
        <begin position="1"/>
        <end position="33"/>
    </location>
</feature>
<evidence type="ECO:0000313" key="2">
    <source>
        <dbReference type="EMBL" id="EIM26530.1"/>
    </source>
</evidence>
<dbReference type="RefSeq" id="WP_009762581.1">
    <property type="nucleotide sequence ID" value="NZ_CP141050.1"/>
</dbReference>
<proteinExistence type="predicted"/>
<evidence type="ECO:0000313" key="3">
    <source>
        <dbReference type="Proteomes" id="UP000003947"/>
    </source>
</evidence>
<protein>
    <recommendedName>
        <fullName evidence="4">Micrococcal nuclease-like nuclease</fullName>
    </recommendedName>
</protein>
<dbReference type="HOGENOM" id="CLU_110710_0_0_5"/>
<accession>I4YRD8</accession>
<dbReference type="AlphaFoldDB" id="I4YRD8"/>
<organism evidence="2 3">
    <name type="scientific">Microvirga lotononidis</name>
    <dbReference type="NCBI Taxonomy" id="864069"/>
    <lineage>
        <taxon>Bacteria</taxon>
        <taxon>Pseudomonadati</taxon>
        <taxon>Pseudomonadota</taxon>
        <taxon>Alphaproteobacteria</taxon>
        <taxon>Hyphomicrobiales</taxon>
        <taxon>Methylobacteriaceae</taxon>
        <taxon>Microvirga</taxon>
    </lineage>
</organism>
<dbReference type="STRING" id="864069.MicloDRAFT_00030790"/>
<evidence type="ECO:0000256" key="1">
    <source>
        <dbReference type="SAM" id="SignalP"/>
    </source>
</evidence>
<dbReference type="eggNOG" id="COG1525">
    <property type="taxonomic scope" value="Bacteria"/>
</dbReference>
<evidence type="ECO:0008006" key="4">
    <source>
        <dbReference type="Google" id="ProtNLM"/>
    </source>
</evidence>
<dbReference type="PATRIC" id="fig|864069.3.peg.3341"/>
<feature type="chain" id="PRO_5003699153" description="Micrococcal nuclease-like nuclease" evidence="1">
    <location>
        <begin position="34"/>
        <end position="198"/>
    </location>
</feature>
<sequence precursor="true">MSEAFAPVRGASRTACRALGFAGALLAATLSPAAAQASAQAQPAFGIPKDGVTFETGDTWQQNGQRMRLYGVQACIRGTTFTNPAGGTVDCGEASLSYLAAVIRDTSPSCVPVAQIAGAPATIIVVCTAQVGGQTLDLGTILVSQGFAFASFSNDAKPVYMPYLVAELTAKQAKRGLWAASDLPHPNALLFKTVGNQR</sequence>
<keyword evidence="3" id="KW-1185">Reference proteome</keyword>
<dbReference type="OrthoDB" id="8126240at2"/>
<keyword evidence="1" id="KW-0732">Signal</keyword>
<dbReference type="InterPro" id="IPR035437">
    <property type="entry name" value="SNase_OB-fold_sf"/>
</dbReference>
<reference evidence="2 3" key="1">
    <citation type="submission" date="2012-02" db="EMBL/GenBank/DDBJ databases">
        <title>Improved High-Quality Draft sequence of Microvirga sp. WSM3557.</title>
        <authorList>
            <consortium name="US DOE Joint Genome Institute"/>
            <person name="Lucas S."/>
            <person name="Han J."/>
            <person name="Lapidus A."/>
            <person name="Cheng J.-F."/>
            <person name="Goodwin L."/>
            <person name="Pitluck S."/>
            <person name="Peters L."/>
            <person name="Zhang X."/>
            <person name="Detter J.C."/>
            <person name="Han C."/>
            <person name="Tapia R."/>
            <person name="Land M."/>
            <person name="Hauser L."/>
            <person name="Kyrpides N."/>
            <person name="Ivanova N."/>
            <person name="Pagani I."/>
            <person name="Brau L."/>
            <person name="Yates R."/>
            <person name="O'Hara G."/>
            <person name="Rui T."/>
            <person name="Howieson J."/>
            <person name="Reeve W."/>
            <person name="Woyke T."/>
        </authorList>
    </citation>
    <scope>NUCLEOTIDE SEQUENCE [LARGE SCALE GENOMIC DNA]</scope>
    <source>
        <strain evidence="2 3">WSM3557</strain>
    </source>
</reference>
<dbReference type="EMBL" id="JH660645">
    <property type="protein sequence ID" value="EIM26530.1"/>
    <property type="molecule type" value="Genomic_DNA"/>
</dbReference>
<dbReference type="Proteomes" id="UP000003947">
    <property type="component" value="Unassembled WGS sequence"/>
</dbReference>
<gene>
    <name evidence="2" type="ORF">MicloDRAFT_00030790</name>
</gene>
<dbReference type="Gene3D" id="2.40.50.90">
    <property type="match status" value="1"/>
</dbReference>
<name>I4YRD8_9HYPH</name>
<dbReference type="SUPFAM" id="SSF50199">
    <property type="entry name" value="Staphylococcal nuclease"/>
    <property type="match status" value="1"/>
</dbReference>